<reference evidence="4" key="1">
    <citation type="submission" date="2025-08" db="UniProtKB">
        <authorList>
            <consortium name="RefSeq"/>
        </authorList>
    </citation>
    <scope>IDENTIFICATION</scope>
    <source>
        <tissue evidence="4">Entire body</tissue>
    </source>
</reference>
<dbReference type="PROSITE" id="PS50042">
    <property type="entry name" value="CNMP_BINDING_3"/>
    <property type="match status" value="1"/>
</dbReference>
<feature type="domain" description="Cyclic nucleotide-binding" evidence="2">
    <location>
        <begin position="419"/>
        <end position="536"/>
    </location>
</feature>
<feature type="transmembrane region" description="Helical" evidence="1">
    <location>
        <begin position="284"/>
        <end position="305"/>
    </location>
</feature>
<feature type="transmembrane region" description="Helical" evidence="1">
    <location>
        <begin position="88"/>
        <end position="109"/>
    </location>
</feature>
<dbReference type="Proteomes" id="UP000192223">
    <property type="component" value="Unplaced"/>
</dbReference>
<protein>
    <submittedName>
        <fullName evidence="4">Potassium/sodium hyperpolarization-activated cyclic nucleotide-gated channel 1-like</fullName>
    </submittedName>
</protein>
<dbReference type="GO" id="GO:0003254">
    <property type="term" value="P:regulation of membrane depolarization"/>
    <property type="evidence" value="ECO:0007669"/>
    <property type="project" value="TreeGrafter"/>
</dbReference>
<dbReference type="Gene3D" id="1.10.287.70">
    <property type="match status" value="1"/>
</dbReference>
<dbReference type="GO" id="GO:0005249">
    <property type="term" value="F:voltage-gated potassium channel activity"/>
    <property type="evidence" value="ECO:0007669"/>
    <property type="project" value="TreeGrafter"/>
</dbReference>
<dbReference type="AlphaFoldDB" id="A0A1W4XAE8"/>
<feature type="transmembrane region" description="Helical" evidence="1">
    <location>
        <begin position="121"/>
        <end position="146"/>
    </location>
</feature>
<dbReference type="Gene3D" id="1.10.287.630">
    <property type="entry name" value="Helix hairpin bin"/>
    <property type="match status" value="1"/>
</dbReference>
<accession>A0A1W4XAE8</accession>
<keyword evidence="3" id="KW-1185">Reference proteome</keyword>
<feature type="transmembrane region" description="Helical" evidence="1">
    <location>
        <begin position="167"/>
        <end position="187"/>
    </location>
</feature>
<evidence type="ECO:0000313" key="4">
    <source>
        <dbReference type="RefSeq" id="XP_018333101.1"/>
    </source>
</evidence>
<evidence type="ECO:0000256" key="1">
    <source>
        <dbReference type="SAM" id="Phobius"/>
    </source>
</evidence>
<dbReference type="KEGG" id="apln:108742401"/>
<dbReference type="PANTHER" id="PTHR45689:SF14">
    <property type="entry name" value="CYCLIC NUCLEOTIDE-GATED CATION CHANNEL SUBUNIT A-LIKE PROTEIN"/>
    <property type="match status" value="1"/>
</dbReference>
<feature type="transmembrane region" description="Helical" evidence="1">
    <location>
        <begin position="317"/>
        <end position="340"/>
    </location>
</feature>
<evidence type="ECO:0000313" key="3">
    <source>
        <dbReference type="Proteomes" id="UP000192223"/>
    </source>
</evidence>
<keyword evidence="1" id="KW-1133">Transmembrane helix</keyword>
<dbReference type="InterPro" id="IPR018490">
    <property type="entry name" value="cNMP-bd_dom_sf"/>
</dbReference>
<dbReference type="InterPro" id="IPR014710">
    <property type="entry name" value="RmlC-like_jellyroll"/>
</dbReference>
<dbReference type="SUPFAM" id="SSF51206">
    <property type="entry name" value="cAMP-binding domain-like"/>
    <property type="match status" value="1"/>
</dbReference>
<dbReference type="CDD" id="cd00038">
    <property type="entry name" value="CAP_ED"/>
    <property type="match status" value="1"/>
</dbReference>
<dbReference type="Pfam" id="PF00027">
    <property type="entry name" value="cNMP_binding"/>
    <property type="match status" value="1"/>
</dbReference>
<dbReference type="SUPFAM" id="SSF81324">
    <property type="entry name" value="Voltage-gated potassium channels"/>
    <property type="match status" value="1"/>
</dbReference>
<feature type="transmembrane region" description="Helical" evidence="1">
    <location>
        <begin position="193"/>
        <end position="211"/>
    </location>
</feature>
<dbReference type="InParanoid" id="A0A1W4XAE8"/>
<keyword evidence="1" id="KW-0812">Transmembrane</keyword>
<name>A0A1W4XAE8_AGRPL</name>
<keyword evidence="1" id="KW-0472">Membrane</keyword>
<sequence length="575" mass="67601">MVKMAKNYNTTHNCSLPKDSQSCLPKLPPQSGKIRRLLRSFHKLILVSNRYHRTKFMFRSHASIMAERKRQIRSKYWYIVHPYSTLNVIYKSVMAVVWLMCFFIVPFYSAFFLKLVANEKILLAMFATFDIMIAVNLLMNFLTGYMDPKSKVIVLEPRKIALKYIKSYFLFDLVVFFHPNYIVYKIMKKDSRTFGIVILLGLLNFGFCIRLKTTLEMNFRIITHYLGLGTNAHKIFSLTLTSFYLTHWFTCLTYMIPTVVYYFSKLHTDAWLMQAGIQPDSGTSVGWSYLESLLCAICHFLSVGYGNYITSDRIEQILFSIITISGAIYFAYVIIFVLILNRSSNISERKYEEHLHELHQYMKYKMFPVSLRYRVLVYFEQKYQKHFFDETEILSTISEHLKHEVFLYSCRILTDKVALLKHISKMSLGYIVAKLKPEVFLPNEIIIMADAPSDYIFFIAFGSVAVYTVQGEEIYHLQDGDHFGEISLVFNDVDVSTTVVAIELSEIYKLEHKYLKVLLQRDAELNERLRITAKERYIYMFYKMEEAKGNYIPKRGVLHDLRNGKILEHNYGKRR</sequence>
<dbReference type="PANTHER" id="PTHR45689">
    <property type="entry name" value="I[[H]] CHANNEL, ISOFORM E"/>
    <property type="match status" value="1"/>
</dbReference>
<evidence type="ECO:0000259" key="2">
    <source>
        <dbReference type="PROSITE" id="PS50042"/>
    </source>
</evidence>
<dbReference type="InterPro" id="IPR051413">
    <property type="entry name" value="K/Na_HCN_channel"/>
</dbReference>
<dbReference type="SMART" id="SM00100">
    <property type="entry name" value="cNMP"/>
    <property type="match status" value="1"/>
</dbReference>
<dbReference type="InterPro" id="IPR000595">
    <property type="entry name" value="cNMP-bd_dom"/>
</dbReference>
<dbReference type="RefSeq" id="XP_018333101.1">
    <property type="nucleotide sequence ID" value="XM_018477599.1"/>
</dbReference>
<dbReference type="GO" id="GO:0098855">
    <property type="term" value="C:HCN channel complex"/>
    <property type="evidence" value="ECO:0007669"/>
    <property type="project" value="TreeGrafter"/>
</dbReference>
<dbReference type="GeneID" id="108742401"/>
<organism evidence="3 4">
    <name type="scientific">Agrilus planipennis</name>
    <name type="common">Emerald ash borer</name>
    <name type="synonym">Agrilus marcopoli</name>
    <dbReference type="NCBI Taxonomy" id="224129"/>
    <lineage>
        <taxon>Eukaryota</taxon>
        <taxon>Metazoa</taxon>
        <taxon>Ecdysozoa</taxon>
        <taxon>Arthropoda</taxon>
        <taxon>Hexapoda</taxon>
        <taxon>Insecta</taxon>
        <taxon>Pterygota</taxon>
        <taxon>Neoptera</taxon>
        <taxon>Endopterygota</taxon>
        <taxon>Coleoptera</taxon>
        <taxon>Polyphaga</taxon>
        <taxon>Elateriformia</taxon>
        <taxon>Buprestoidea</taxon>
        <taxon>Buprestidae</taxon>
        <taxon>Agrilinae</taxon>
        <taxon>Agrilus</taxon>
    </lineage>
</organism>
<feature type="transmembrane region" description="Helical" evidence="1">
    <location>
        <begin position="243"/>
        <end position="264"/>
    </location>
</feature>
<proteinExistence type="predicted"/>
<gene>
    <name evidence="4" type="primary">LOC108742401</name>
</gene>
<dbReference type="OrthoDB" id="2021138at2759"/>
<dbReference type="GO" id="GO:0035725">
    <property type="term" value="P:sodium ion transmembrane transport"/>
    <property type="evidence" value="ECO:0007669"/>
    <property type="project" value="TreeGrafter"/>
</dbReference>
<dbReference type="Gene3D" id="2.60.120.10">
    <property type="entry name" value="Jelly Rolls"/>
    <property type="match status" value="1"/>
</dbReference>